<name>A0A2W4QUS2_9GAMM</name>
<dbReference type="AlphaFoldDB" id="A0A2W4QUS2"/>
<dbReference type="EMBL" id="QJPH01000412">
    <property type="protein sequence ID" value="PZN74816.1"/>
    <property type="molecule type" value="Genomic_DNA"/>
</dbReference>
<protein>
    <submittedName>
        <fullName evidence="1">Uncharacterized protein</fullName>
    </submittedName>
</protein>
<comment type="caution">
    <text evidence="1">The sequence shown here is derived from an EMBL/GenBank/DDBJ whole genome shotgun (WGS) entry which is preliminary data.</text>
</comment>
<evidence type="ECO:0000313" key="2">
    <source>
        <dbReference type="Proteomes" id="UP000249396"/>
    </source>
</evidence>
<sequence>MNTATKSLIFRGSIIILFGLVFSLPAVAHGYGGGYWRPHGYYGWQRPYYPPPMVYAPVVPRYAPVPPPVVYGAPPVYRLPPVWHHPYRYGWR</sequence>
<gene>
    <name evidence="1" type="ORF">DM484_20220</name>
</gene>
<dbReference type="Proteomes" id="UP000249396">
    <property type="component" value="Unassembled WGS sequence"/>
</dbReference>
<evidence type="ECO:0000313" key="1">
    <source>
        <dbReference type="EMBL" id="PZN74816.1"/>
    </source>
</evidence>
<reference evidence="1 2" key="1">
    <citation type="journal article" date="2018" name="Aquat. Microb. Ecol.">
        <title>Gammaproteobacterial methanotrophs dominate.</title>
        <authorList>
            <person name="Rissanen A.J."/>
            <person name="Saarenheimo J."/>
            <person name="Tiirola M."/>
            <person name="Peura S."/>
            <person name="Aalto S.L."/>
            <person name="Karvinen A."/>
            <person name="Nykanen H."/>
        </authorList>
    </citation>
    <scope>NUCLEOTIDE SEQUENCE [LARGE SCALE GENOMIC DNA]</scope>
    <source>
        <strain evidence="1">AMbin10</strain>
    </source>
</reference>
<organism evidence="1 2">
    <name type="scientific">Candidatus Methylumidiphilus alinenensis</name>
    <dbReference type="NCBI Taxonomy" id="2202197"/>
    <lineage>
        <taxon>Bacteria</taxon>
        <taxon>Pseudomonadati</taxon>
        <taxon>Pseudomonadota</taxon>
        <taxon>Gammaproteobacteria</taxon>
        <taxon>Methylococcales</taxon>
        <taxon>Candidatus Methylumidiphilus</taxon>
    </lineage>
</organism>
<proteinExistence type="predicted"/>
<accession>A0A2W4QUS2</accession>